<gene>
    <name evidence="5" type="ORF">J2S62_000300</name>
</gene>
<keyword evidence="1" id="KW-0805">Transcription regulation</keyword>
<protein>
    <submittedName>
        <fullName evidence="5">DNA-binding Lrp family transcriptional regulator</fullName>
    </submittedName>
</protein>
<proteinExistence type="predicted"/>
<dbReference type="SMART" id="SM00344">
    <property type="entry name" value="HTH_ASNC"/>
    <property type="match status" value="2"/>
</dbReference>
<dbReference type="Gene3D" id="3.30.70.920">
    <property type="match status" value="1"/>
</dbReference>
<keyword evidence="3" id="KW-0804">Transcription</keyword>
<accession>A0ABU2AXG1</accession>
<evidence type="ECO:0000313" key="6">
    <source>
        <dbReference type="Proteomes" id="UP001183794"/>
    </source>
</evidence>
<dbReference type="Pfam" id="PF13412">
    <property type="entry name" value="HTH_24"/>
    <property type="match status" value="1"/>
</dbReference>
<dbReference type="InterPro" id="IPR036390">
    <property type="entry name" value="WH_DNA-bd_sf"/>
</dbReference>
<name>A0ABU2AXG1_9MICC</name>
<dbReference type="GO" id="GO:0003677">
    <property type="term" value="F:DNA binding"/>
    <property type="evidence" value="ECO:0007669"/>
    <property type="project" value="UniProtKB-KW"/>
</dbReference>
<evidence type="ECO:0000256" key="3">
    <source>
        <dbReference type="ARBA" id="ARBA00023163"/>
    </source>
</evidence>
<dbReference type="InterPro" id="IPR019888">
    <property type="entry name" value="Tscrpt_reg_AsnC-like"/>
</dbReference>
<feature type="domain" description="HTH asnC-type" evidence="4">
    <location>
        <begin position="152"/>
        <end position="197"/>
    </location>
</feature>
<keyword evidence="2 5" id="KW-0238">DNA-binding</keyword>
<evidence type="ECO:0000259" key="4">
    <source>
        <dbReference type="PROSITE" id="PS50956"/>
    </source>
</evidence>
<dbReference type="EMBL" id="JAVDYJ010000001">
    <property type="protein sequence ID" value="MDR7346043.1"/>
    <property type="molecule type" value="Genomic_DNA"/>
</dbReference>
<dbReference type="Pfam" id="PF01037">
    <property type="entry name" value="AsnC_trans_reg"/>
    <property type="match status" value="1"/>
</dbReference>
<dbReference type="PANTHER" id="PTHR30154">
    <property type="entry name" value="LEUCINE-RESPONSIVE REGULATORY PROTEIN"/>
    <property type="match status" value="1"/>
</dbReference>
<evidence type="ECO:0000256" key="2">
    <source>
        <dbReference type="ARBA" id="ARBA00023125"/>
    </source>
</evidence>
<dbReference type="PANTHER" id="PTHR30154:SF34">
    <property type="entry name" value="TRANSCRIPTIONAL REGULATOR AZLB"/>
    <property type="match status" value="1"/>
</dbReference>
<dbReference type="Gene3D" id="1.10.10.10">
    <property type="entry name" value="Winged helix-like DNA-binding domain superfamily/Winged helix DNA-binding domain"/>
    <property type="match status" value="2"/>
</dbReference>
<dbReference type="RefSeq" id="WP_310170471.1">
    <property type="nucleotide sequence ID" value="NZ_BAABHE010000002.1"/>
</dbReference>
<dbReference type="Proteomes" id="UP001183794">
    <property type="component" value="Unassembled WGS sequence"/>
</dbReference>
<comment type="caution">
    <text evidence="5">The sequence shown here is derived from an EMBL/GenBank/DDBJ whole genome shotgun (WGS) entry which is preliminary data.</text>
</comment>
<feature type="domain" description="HTH asnC-type" evidence="4">
    <location>
        <begin position="1"/>
        <end position="63"/>
    </location>
</feature>
<evidence type="ECO:0000313" key="5">
    <source>
        <dbReference type="EMBL" id="MDR7346043.1"/>
    </source>
</evidence>
<dbReference type="InterPro" id="IPR019887">
    <property type="entry name" value="Tscrpt_reg_AsnC/Lrp_C"/>
</dbReference>
<organism evidence="5 6">
    <name type="scientific">Enteractinococcus fodinae</name>
    <dbReference type="NCBI Taxonomy" id="684663"/>
    <lineage>
        <taxon>Bacteria</taxon>
        <taxon>Bacillati</taxon>
        <taxon>Actinomycetota</taxon>
        <taxon>Actinomycetes</taxon>
        <taxon>Micrococcales</taxon>
        <taxon>Micrococcaceae</taxon>
    </lineage>
</organism>
<dbReference type="PROSITE" id="PS50956">
    <property type="entry name" value="HTH_ASNC_2"/>
    <property type="match status" value="2"/>
</dbReference>
<dbReference type="SUPFAM" id="SSF46785">
    <property type="entry name" value="Winged helix' DNA-binding domain"/>
    <property type="match status" value="2"/>
</dbReference>
<dbReference type="InterPro" id="IPR036388">
    <property type="entry name" value="WH-like_DNA-bd_sf"/>
</dbReference>
<dbReference type="SUPFAM" id="SSF54909">
    <property type="entry name" value="Dimeric alpha+beta barrel"/>
    <property type="match status" value="2"/>
</dbReference>
<sequence length="305" mass="33803">MSWEDIDERLVEELRQDPRVSIVSLAQRLYVPRAAVSERLRYLTSHDLIRVVAAVHPGFLGLSVIAHVSISTSGPTEEITRMLVEWDSCVLVSITAGEYDVVAELRVSTHRELQRELDQLRAHPTVVRCNTVLYTEIIQGNVEHEQHADIGVDQVDRQLLSALIDDGRMGWKALAEKTGKSPSAVRNRVQRLLDARIAQIVVVQQRGSGSNQVSAGVGVTLHEDSRTTLERLITIDGIEFAAACIGRFDAVLTVRGSTPMAIERSLERVRADAGVRSLVTWLHLRSAKVDYARMGMLTHPGNPTP</sequence>
<dbReference type="Pfam" id="PF13404">
    <property type="entry name" value="HTH_AsnC-type"/>
    <property type="match status" value="1"/>
</dbReference>
<reference evidence="5 6" key="1">
    <citation type="submission" date="2023-07" db="EMBL/GenBank/DDBJ databases">
        <title>Sequencing the genomes of 1000 actinobacteria strains.</title>
        <authorList>
            <person name="Klenk H.-P."/>
        </authorList>
    </citation>
    <scope>NUCLEOTIDE SEQUENCE [LARGE SCALE GENOMIC DNA]</scope>
    <source>
        <strain evidence="5 6">DSM 22966</strain>
    </source>
</reference>
<keyword evidence="6" id="KW-1185">Reference proteome</keyword>
<evidence type="ECO:0000256" key="1">
    <source>
        <dbReference type="ARBA" id="ARBA00023015"/>
    </source>
</evidence>
<dbReference type="PRINTS" id="PR00033">
    <property type="entry name" value="HTHASNC"/>
</dbReference>
<dbReference type="InterPro" id="IPR000485">
    <property type="entry name" value="AsnC-type_HTH_dom"/>
</dbReference>
<dbReference type="InterPro" id="IPR011008">
    <property type="entry name" value="Dimeric_a/b-barrel"/>
</dbReference>